<keyword evidence="3" id="KW-0813">Transport</keyword>
<feature type="region of interest" description="Disordered" evidence="10">
    <location>
        <begin position="86"/>
        <end position="165"/>
    </location>
</feature>
<dbReference type="OrthoDB" id="6077935at2"/>
<dbReference type="InterPro" id="IPR006260">
    <property type="entry name" value="TonB/TolA_C"/>
</dbReference>
<dbReference type="RefSeq" id="WP_126575168.1">
    <property type="nucleotide sequence ID" value="NZ_RXZH01000007.1"/>
</dbReference>
<dbReference type="PROSITE" id="PS52015">
    <property type="entry name" value="TONB_CTD"/>
    <property type="match status" value="1"/>
</dbReference>
<organism evidence="13 14">
    <name type="scientific">Vibrio aquaticus</name>
    <dbReference type="NCBI Taxonomy" id="2496559"/>
    <lineage>
        <taxon>Bacteria</taxon>
        <taxon>Pseudomonadati</taxon>
        <taxon>Pseudomonadota</taxon>
        <taxon>Gammaproteobacteria</taxon>
        <taxon>Vibrionales</taxon>
        <taxon>Vibrionaceae</taxon>
        <taxon>Vibrio</taxon>
    </lineage>
</organism>
<proteinExistence type="inferred from homology"/>
<feature type="domain" description="TonB C-terminal" evidence="12">
    <location>
        <begin position="199"/>
        <end position="290"/>
    </location>
</feature>
<dbReference type="GO" id="GO:0055085">
    <property type="term" value="P:transmembrane transport"/>
    <property type="evidence" value="ECO:0007669"/>
    <property type="project" value="InterPro"/>
</dbReference>
<keyword evidence="9 11" id="KW-0472">Membrane</keyword>
<dbReference type="GO" id="GO:0031992">
    <property type="term" value="F:energy transducer activity"/>
    <property type="evidence" value="ECO:0007669"/>
    <property type="project" value="TreeGrafter"/>
</dbReference>
<dbReference type="AlphaFoldDB" id="A0A3S0PMN2"/>
<evidence type="ECO:0000256" key="5">
    <source>
        <dbReference type="ARBA" id="ARBA00022519"/>
    </source>
</evidence>
<feature type="transmembrane region" description="Helical" evidence="11">
    <location>
        <begin position="12"/>
        <end position="36"/>
    </location>
</feature>
<evidence type="ECO:0000256" key="7">
    <source>
        <dbReference type="ARBA" id="ARBA00022927"/>
    </source>
</evidence>
<keyword evidence="14" id="KW-1185">Reference proteome</keyword>
<dbReference type="NCBIfam" id="TIGR01352">
    <property type="entry name" value="tonB_Cterm"/>
    <property type="match status" value="1"/>
</dbReference>
<protein>
    <submittedName>
        <fullName evidence="13">Energy transducer TonB</fullName>
    </submittedName>
</protein>
<comment type="similarity">
    <text evidence="2">Belongs to the TonB family.</text>
</comment>
<evidence type="ECO:0000256" key="1">
    <source>
        <dbReference type="ARBA" id="ARBA00004383"/>
    </source>
</evidence>
<feature type="compositionally biased region" description="Basic and acidic residues" evidence="10">
    <location>
        <begin position="91"/>
        <end position="106"/>
    </location>
</feature>
<keyword evidence="7" id="KW-0653">Protein transport</keyword>
<dbReference type="SUPFAM" id="SSF74653">
    <property type="entry name" value="TolA/TonB C-terminal domain"/>
    <property type="match status" value="1"/>
</dbReference>
<dbReference type="InterPro" id="IPR037682">
    <property type="entry name" value="TonB_C"/>
</dbReference>
<gene>
    <name evidence="13" type="ORF">EJ063_14990</name>
</gene>
<dbReference type="GO" id="GO:0015031">
    <property type="term" value="P:protein transport"/>
    <property type="evidence" value="ECO:0007669"/>
    <property type="project" value="UniProtKB-KW"/>
</dbReference>
<accession>A0A3S0PMN2</accession>
<evidence type="ECO:0000313" key="14">
    <source>
        <dbReference type="Proteomes" id="UP000268973"/>
    </source>
</evidence>
<reference evidence="13 14" key="1">
    <citation type="submission" date="2018-12" db="EMBL/GenBank/DDBJ databases">
        <title>Vibrio sp. isolated from China Sea.</title>
        <authorList>
            <person name="Li Y."/>
        </authorList>
    </citation>
    <scope>NUCLEOTIDE SEQUENCE [LARGE SCALE GENOMIC DNA]</scope>
    <source>
        <strain evidence="13 14">BEI207</strain>
    </source>
</reference>
<evidence type="ECO:0000313" key="13">
    <source>
        <dbReference type="EMBL" id="RTZ14621.1"/>
    </source>
</evidence>
<evidence type="ECO:0000256" key="10">
    <source>
        <dbReference type="SAM" id="MobiDB-lite"/>
    </source>
</evidence>
<evidence type="ECO:0000256" key="6">
    <source>
        <dbReference type="ARBA" id="ARBA00022692"/>
    </source>
</evidence>
<dbReference type="EMBL" id="RXZH01000007">
    <property type="protein sequence ID" value="RTZ14621.1"/>
    <property type="molecule type" value="Genomic_DNA"/>
</dbReference>
<evidence type="ECO:0000256" key="4">
    <source>
        <dbReference type="ARBA" id="ARBA00022475"/>
    </source>
</evidence>
<dbReference type="Proteomes" id="UP000268973">
    <property type="component" value="Unassembled WGS sequence"/>
</dbReference>
<evidence type="ECO:0000256" key="11">
    <source>
        <dbReference type="SAM" id="Phobius"/>
    </source>
</evidence>
<feature type="compositionally biased region" description="Polar residues" evidence="10">
    <location>
        <begin position="131"/>
        <end position="142"/>
    </location>
</feature>
<comment type="subcellular location">
    <subcellularLocation>
        <location evidence="1">Cell inner membrane</location>
        <topology evidence="1">Single-pass membrane protein</topology>
        <orientation evidence="1">Periplasmic side</orientation>
    </subcellularLocation>
</comment>
<evidence type="ECO:0000256" key="2">
    <source>
        <dbReference type="ARBA" id="ARBA00006555"/>
    </source>
</evidence>
<evidence type="ECO:0000259" key="12">
    <source>
        <dbReference type="PROSITE" id="PS52015"/>
    </source>
</evidence>
<name>A0A3S0PMN2_9VIBR</name>
<dbReference type="GO" id="GO:0098797">
    <property type="term" value="C:plasma membrane protein complex"/>
    <property type="evidence" value="ECO:0007669"/>
    <property type="project" value="TreeGrafter"/>
</dbReference>
<keyword evidence="5" id="KW-0997">Cell inner membrane</keyword>
<dbReference type="Pfam" id="PF03544">
    <property type="entry name" value="TonB_C"/>
    <property type="match status" value="1"/>
</dbReference>
<dbReference type="PANTHER" id="PTHR33446">
    <property type="entry name" value="PROTEIN TONB-RELATED"/>
    <property type="match status" value="1"/>
</dbReference>
<evidence type="ECO:0000256" key="8">
    <source>
        <dbReference type="ARBA" id="ARBA00022989"/>
    </source>
</evidence>
<evidence type="ECO:0000256" key="9">
    <source>
        <dbReference type="ARBA" id="ARBA00023136"/>
    </source>
</evidence>
<dbReference type="InterPro" id="IPR051045">
    <property type="entry name" value="TonB-dependent_transducer"/>
</dbReference>
<dbReference type="PANTHER" id="PTHR33446:SF2">
    <property type="entry name" value="PROTEIN TONB"/>
    <property type="match status" value="1"/>
</dbReference>
<evidence type="ECO:0000256" key="3">
    <source>
        <dbReference type="ARBA" id="ARBA00022448"/>
    </source>
</evidence>
<keyword evidence="4" id="KW-1003">Cell membrane</keyword>
<keyword evidence="8 11" id="KW-1133">Transmembrane helix</keyword>
<dbReference type="Gene3D" id="3.30.1150.10">
    <property type="match status" value="1"/>
</dbReference>
<comment type="caution">
    <text evidence="13">The sequence shown here is derived from an EMBL/GenBank/DDBJ whole genome shotgun (WGS) entry which is preliminary data.</text>
</comment>
<keyword evidence="6 11" id="KW-0812">Transmembrane</keyword>
<sequence length="290" mass="31887">MMQNRKVASDGFMPWLVPGVAVSVVIHLAIALYYLYQPKREVVQLPAAIPVSVAMVAPIAAPKVEEQAINDGAKQVESIDSVATVTDDAPAEQKEIEPEPEQKEVDLASEPPPIIAKESKLDSELAKPQNVEPSESTPTVKQTPAKAKQATPVKPAVSQPASVAKVEQSAPKIEVENRQEKVQGVAGAFSQHLRQVRLDWKQQLVLHLEQHKQYPRRAKRLRKQGVPLITFTMDRAGEVLGVELVRSSGTESLDKEALDLVFRAVPLPTPPKEVDGETLTWTVPVRFYVQ</sequence>